<name>A0A7W0BVN4_9BACL</name>
<evidence type="ECO:0000256" key="1">
    <source>
        <dbReference type="SAM" id="Phobius"/>
    </source>
</evidence>
<dbReference type="AlphaFoldDB" id="A0A7W0BVN4"/>
<accession>A0A7W0BVN4</accession>
<organism evidence="2 3">
    <name type="scientific">[Anoxybacillus] calidus</name>
    <dbReference type="NCBI Taxonomy" id="575178"/>
    <lineage>
        <taxon>Bacteria</taxon>
        <taxon>Bacillati</taxon>
        <taxon>Bacillota</taxon>
        <taxon>Bacilli</taxon>
        <taxon>Bacillales</taxon>
        <taxon>Anoxybacillaceae</taxon>
        <taxon>Paranoxybacillus</taxon>
    </lineage>
</organism>
<dbReference type="RefSeq" id="WP_181535729.1">
    <property type="nucleotide sequence ID" value="NZ_JACDUU010000001.1"/>
</dbReference>
<comment type="caution">
    <text evidence="2">The sequence shown here is derived from an EMBL/GenBank/DDBJ whole genome shotgun (WGS) entry which is preliminary data.</text>
</comment>
<gene>
    <name evidence="2" type="ORF">HNQ85_000417</name>
</gene>
<keyword evidence="1" id="KW-1133">Transmembrane helix</keyword>
<evidence type="ECO:0000313" key="3">
    <source>
        <dbReference type="Proteomes" id="UP000580891"/>
    </source>
</evidence>
<dbReference type="Proteomes" id="UP000580891">
    <property type="component" value="Unassembled WGS sequence"/>
</dbReference>
<feature type="transmembrane region" description="Helical" evidence="1">
    <location>
        <begin position="130"/>
        <end position="147"/>
    </location>
</feature>
<reference evidence="2 3" key="1">
    <citation type="submission" date="2020-07" db="EMBL/GenBank/DDBJ databases">
        <title>Genomic Encyclopedia of Type Strains, Phase IV (KMG-IV): sequencing the most valuable type-strain genomes for metagenomic binning, comparative biology and taxonomic classification.</title>
        <authorList>
            <person name="Goeker M."/>
        </authorList>
    </citation>
    <scope>NUCLEOTIDE SEQUENCE [LARGE SCALE GENOMIC DNA]</scope>
    <source>
        <strain evidence="2 3">DSM 25220</strain>
    </source>
</reference>
<feature type="transmembrane region" description="Helical" evidence="1">
    <location>
        <begin position="28"/>
        <end position="43"/>
    </location>
</feature>
<protein>
    <submittedName>
        <fullName evidence="2">Uncharacterized protein</fullName>
    </submittedName>
</protein>
<dbReference type="Pfam" id="PF24124">
    <property type="entry name" value="YphA"/>
    <property type="match status" value="1"/>
</dbReference>
<dbReference type="InterPro" id="IPR014617">
    <property type="entry name" value="YphA_Bacsu"/>
</dbReference>
<feature type="transmembrane region" description="Helical" evidence="1">
    <location>
        <begin position="6"/>
        <end position="21"/>
    </location>
</feature>
<dbReference type="EMBL" id="JACDUU010000001">
    <property type="protein sequence ID" value="MBA2870159.1"/>
    <property type="molecule type" value="Genomic_DNA"/>
</dbReference>
<keyword evidence="1" id="KW-0812">Transmembrane</keyword>
<evidence type="ECO:0000313" key="2">
    <source>
        <dbReference type="EMBL" id="MBA2870159.1"/>
    </source>
</evidence>
<feature type="transmembrane region" description="Helical" evidence="1">
    <location>
        <begin position="153"/>
        <end position="179"/>
    </location>
</feature>
<proteinExistence type="predicted"/>
<feature type="transmembrane region" description="Helical" evidence="1">
    <location>
        <begin position="49"/>
        <end position="68"/>
    </location>
</feature>
<keyword evidence="3" id="KW-1185">Reference proteome</keyword>
<feature type="transmembrane region" description="Helical" evidence="1">
    <location>
        <begin position="75"/>
        <end position="98"/>
    </location>
</feature>
<sequence>MDGIYFYWFSWMLWVIYTFLMKKDKVRTLFAVTLLILITISIYETTIGSFQLTLSYIFILFMACYFAARRNRWQLIYMLISSIIVTLAYVSFQLFALFDPVWVFLNQTWMLAVILTIITIMLYGDFYSRLLCFIIGACQGDFLYAVILKRFSFSYVIGSLAFFDMLLISWSLMFGWFVLENASAYVDLFAQKGVKETKQS</sequence>
<feature type="transmembrane region" description="Helical" evidence="1">
    <location>
        <begin position="104"/>
        <end position="123"/>
    </location>
</feature>
<dbReference type="PIRSF" id="PIRSF036710">
    <property type="entry name" value="YphA_Bacsu"/>
    <property type="match status" value="1"/>
</dbReference>
<keyword evidence="1" id="KW-0472">Membrane</keyword>